<dbReference type="GO" id="GO:0004190">
    <property type="term" value="F:aspartic-type endopeptidase activity"/>
    <property type="evidence" value="ECO:0007669"/>
    <property type="project" value="InterPro"/>
</dbReference>
<keyword evidence="1" id="KW-0472">Membrane</keyword>
<proteinExistence type="predicted"/>
<dbReference type="KEGG" id="vih:AB0763_13845"/>
<dbReference type="RefSeq" id="WP_306099776.1">
    <property type="nucleotide sequence ID" value="NZ_CP162602.1"/>
</dbReference>
<feature type="transmembrane region" description="Helical" evidence="1">
    <location>
        <begin position="128"/>
        <end position="145"/>
    </location>
</feature>
<geneLocation type="plasmid" evidence="3">
    <name>p-HB236076</name>
</geneLocation>
<dbReference type="Pfam" id="PF01478">
    <property type="entry name" value="Peptidase_A24"/>
    <property type="match status" value="1"/>
</dbReference>
<name>A0AB39HG51_9VIBR</name>
<organism evidence="3">
    <name type="scientific">Vibrio sp. HB236076</name>
    <dbReference type="NCBI Taxonomy" id="3232307"/>
    <lineage>
        <taxon>Bacteria</taxon>
        <taxon>Pseudomonadati</taxon>
        <taxon>Pseudomonadota</taxon>
        <taxon>Gammaproteobacteria</taxon>
        <taxon>Vibrionales</taxon>
        <taxon>Vibrionaceae</taxon>
        <taxon>Vibrio</taxon>
    </lineage>
</organism>
<dbReference type="Gene3D" id="1.20.120.1220">
    <property type="match status" value="1"/>
</dbReference>
<accession>A0AB39HG51</accession>
<protein>
    <submittedName>
        <fullName evidence="3">Prepilin peptidase</fullName>
    </submittedName>
</protein>
<evidence type="ECO:0000313" key="3">
    <source>
        <dbReference type="EMBL" id="XDK26862.1"/>
    </source>
</evidence>
<dbReference type="GO" id="GO:0016020">
    <property type="term" value="C:membrane"/>
    <property type="evidence" value="ECO:0007669"/>
    <property type="project" value="InterPro"/>
</dbReference>
<evidence type="ECO:0000256" key="1">
    <source>
        <dbReference type="SAM" id="Phobius"/>
    </source>
</evidence>
<dbReference type="AlphaFoldDB" id="A0AB39HG51"/>
<keyword evidence="1" id="KW-1133">Transmembrane helix</keyword>
<feature type="transmembrane region" description="Helical" evidence="1">
    <location>
        <begin position="50"/>
        <end position="69"/>
    </location>
</feature>
<reference evidence="3" key="1">
    <citation type="submission" date="2024-07" db="EMBL/GenBank/DDBJ databases">
        <title>Genome Analysis of a Potential Novel Vibrio Species Secreting pH- and Thermo-stable Alginate Lyase and its Application in Producing Alginate Oligosaccharides.</title>
        <authorList>
            <person name="Huang H."/>
            <person name="Bao K."/>
        </authorList>
    </citation>
    <scope>NUCLEOTIDE SEQUENCE</scope>
    <source>
        <strain evidence="3">HB236076</strain>
        <plasmid evidence="3">p-HB236076</plasmid>
    </source>
</reference>
<dbReference type="EMBL" id="CP162602">
    <property type="protein sequence ID" value="XDK26862.1"/>
    <property type="molecule type" value="Genomic_DNA"/>
</dbReference>
<sequence>MTDYLIFLSLFYLHFSYWDIKKRKIKNLDLFLFLMFQCAFLIYFEHLYWLSSLVIFVGGFSLFLLRVIAAGDVKLATIFALGTDMSFIDDALMLMALIGGIQATYYLIKHIFCKKNGNHSIKDKGIPYGVAICGGFYLGTLLTFFT</sequence>
<keyword evidence="1" id="KW-0812">Transmembrane</keyword>
<evidence type="ECO:0000259" key="2">
    <source>
        <dbReference type="Pfam" id="PF01478"/>
    </source>
</evidence>
<dbReference type="InterPro" id="IPR000045">
    <property type="entry name" value="Prepilin_IV_endopep_pep"/>
</dbReference>
<keyword evidence="3" id="KW-0614">Plasmid</keyword>
<feature type="transmembrane region" description="Helical" evidence="1">
    <location>
        <begin position="90"/>
        <end position="108"/>
    </location>
</feature>
<gene>
    <name evidence="3" type="ORF">AB0763_13845</name>
</gene>
<feature type="domain" description="Prepilin type IV endopeptidase peptidase" evidence="2">
    <location>
        <begin position="6"/>
        <end position="101"/>
    </location>
</feature>